<dbReference type="Proteomes" id="UP000672602">
    <property type="component" value="Unassembled WGS sequence"/>
</dbReference>
<dbReference type="EC" id="2.3.1.-" evidence="4"/>
<dbReference type="PANTHER" id="PTHR43877">
    <property type="entry name" value="AMINOALKYLPHOSPHONATE N-ACETYLTRANSFERASE-RELATED-RELATED"/>
    <property type="match status" value="1"/>
</dbReference>
<gene>
    <name evidence="4" type="ORF">KAJ83_14965</name>
</gene>
<dbReference type="SUPFAM" id="SSF55729">
    <property type="entry name" value="Acyl-CoA N-acyltransferases (Nat)"/>
    <property type="match status" value="1"/>
</dbReference>
<dbReference type="InterPro" id="IPR050832">
    <property type="entry name" value="Bact_Acetyltransf"/>
</dbReference>
<dbReference type="EMBL" id="JAGMWN010000007">
    <property type="protein sequence ID" value="MBP5858320.1"/>
    <property type="molecule type" value="Genomic_DNA"/>
</dbReference>
<evidence type="ECO:0000313" key="4">
    <source>
        <dbReference type="EMBL" id="MBP5858320.1"/>
    </source>
</evidence>
<dbReference type="CDD" id="cd04301">
    <property type="entry name" value="NAT_SF"/>
    <property type="match status" value="1"/>
</dbReference>
<dbReference type="AlphaFoldDB" id="A0A8J7S137"/>
<dbReference type="PROSITE" id="PS51186">
    <property type="entry name" value="GNAT"/>
    <property type="match status" value="1"/>
</dbReference>
<accession>A0A8J7S137</accession>
<keyword evidence="2 4" id="KW-0012">Acyltransferase</keyword>
<evidence type="ECO:0000313" key="5">
    <source>
        <dbReference type="Proteomes" id="UP000672602"/>
    </source>
</evidence>
<evidence type="ECO:0000256" key="2">
    <source>
        <dbReference type="ARBA" id="ARBA00023315"/>
    </source>
</evidence>
<sequence length="168" mass="18438">MPPDPPSHGTAVRPALAEDLTAVRALAEGAYALYLPRMDRRPAPMDADYAAVIREGRMDVLSDGGDSGRNGTVRGFIVHFARDGDWFVETIAVDPARQGLGYGHRLMAHAEARARAAGRTVIALYTNAAMTENLTYYPRLGYRESARRVEDGFARVYFEKRLPDAPAS</sequence>
<dbReference type="InterPro" id="IPR000182">
    <property type="entry name" value="GNAT_dom"/>
</dbReference>
<feature type="domain" description="N-acetyltransferase" evidence="3">
    <location>
        <begin position="10"/>
        <end position="163"/>
    </location>
</feature>
<protein>
    <submittedName>
        <fullName evidence="4">GNAT family N-acetyltransferase</fullName>
        <ecNumber evidence="4">2.3.1.-</ecNumber>
    </submittedName>
</protein>
<reference evidence="4" key="1">
    <citation type="submission" date="2021-04" db="EMBL/GenBank/DDBJ databases">
        <authorList>
            <person name="Zhang D.-C."/>
        </authorList>
    </citation>
    <scope>NUCLEOTIDE SEQUENCE</scope>
    <source>
        <strain evidence="4">CGMCC 1.15697</strain>
    </source>
</reference>
<keyword evidence="5" id="KW-1185">Reference proteome</keyword>
<dbReference type="Gene3D" id="3.40.630.30">
    <property type="match status" value="1"/>
</dbReference>
<keyword evidence="1 4" id="KW-0808">Transferase</keyword>
<dbReference type="PANTHER" id="PTHR43877:SF2">
    <property type="entry name" value="AMINOALKYLPHOSPHONATE N-ACETYLTRANSFERASE-RELATED"/>
    <property type="match status" value="1"/>
</dbReference>
<evidence type="ECO:0000256" key="1">
    <source>
        <dbReference type="ARBA" id="ARBA00022679"/>
    </source>
</evidence>
<dbReference type="InterPro" id="IPR016181">
    <property type="entry name" value="Acyl_CoA_acyltransferase"/>
</dbReference>
<dbReference type="Pfam" id="PF00583">
    <property type="entry name" value="Acetyltransf_1"/>
    <property type="match status" value="1"/>
</dbReference>
<name>A0A8J7S137_9PROT</name>
<organism evidence="4 5">
    <name type="scientific">Marivibrio halodurans</name>
    <dbReference type="NCBI Taxonomy" id="2039722"/>
    <lineage>
        <taxon>Bacteria</taxon>
        <taxon>Pseudomonadati</taxon>
        <taxon>Pseudomonadota</taxon>
        <taxon>Alphaproteobacteria</taxon>
        <taxon>Rhodospirillales</taxon>
        <taxon>Rhodospirillaceae</taxon>
        <taxon>Marivibrio</taxon>
    </lineage>
</organism>
<comment type="caution">
    <text evidence="4">The sequence shown here is derived from an EMBL/GenBank/DDBJ whole genome shotgun (WGS) entry which is preliminary data.</text>
</comment>
<dbReference type="GO" id="GO:0016747">
    <property type="term" value="F:acyltransferase activity, transferring groups other than amino-acyl groups"/>
    <property type="evidence" value="ECO:0007669"/>
    <property type="project" value="InterPro"/>
</dbReference>
<evidence type="ECO:0000259" key="3">
    <source>
        <dbReference type="PROSITE" id="PS51186"/>
    </source>
</evidence>
<proteinExistence type="predicted"/>
<dbReference type="RefSeq" id="WP_210682907.1">
    <property type="nucleotide sequence ID" value="NZ_JAGMWN010000007.1"/>
</dbReference>